<keyword evidence="3" id="KW-1185">Reference proteome</keyword>
<accession>E3BLG2</accession>
<reference evidence="2 3" key="1">
    <citation type="journal article" date="2012" name="Int. J. Syst. Evol. Microbiol.">
        <title>Vibrio caribbeanicus sp. nov., isolated from the marine sponge Scleritoderma cyanea.</title>
        <authorList>
            <person name="Hoffmann M."/>
            <person name="Monday S.R."/>
            <person name="Allard M.W."/>
            <person name="Strain E.A."/>
            <person name="Whittaker P."/>
            <person name="Naum M."/>
            <person name="McCarthy P.J."/>
            <person name="Lopez J.V."/>
            <person name="Fischer M."/>
            <person name="Brown E.W."/>
        </authorList>
    </citation>
    <scope>NUCLEOTIDE SEQUENCE [LARGE SCALE GENOMIC DNA]</scope>
    <source>
        <strain evidence="2 3">ATCC BAA-2122</strain>
    </source>
</reference>
<keyword evidence="1" id="KW-1133">Transmembrane helix</keyword>
<dbReference type="InterPro" id="IPR031582">
    <property type="entry name" value="TadF"/>
</dbReference>
<dbReference type="eggNOG" id="ENOG5031MWQ">
    <property type="taxonomic scope" value="Bacteria"/>
</dbReference>
<proteinExistence type="predicted"/>
<evidence type="ECO:0008006" key="4">
    <source>
        <dbReference type="Google" id="ProtNLM"/>
    </source>
</evidence>
<protein>
    <recommendedName>
        <fullName evidence="4">Flp pilus assembly protein TadG</fullName>
    </recommendedName>
</protein>
<dbReference type="Proteomes" id="UP000002943">
    <property type="component" value="Unassembled WGS sequence"/>
</dbReference>
<comment type="caution">
    <text evidence="2">The sequence shown here is derived from an EMBL/GenBank/DDBJ whole genome shotgun (WGS) entry which is preliminary data.</text>
</comment>
<dbReference type="RefSeq" id="WP_009601906.1">
    <property type="nucleotide sequence ID" value="NZ_AEIU01000081.1"/>
</dbReference>
<gene>
    <name evidence="2" type="ORF">VIBC2010_14214</name>
</gene>
<feature type="transmembrane region" description="Helical" evidence="1">
    <location>
        <begin position="12"/>
        <end position="35"/>
    </location>
</feature>
<dbReference type="EMBL" id="AEIU01000081">
    <property type="protein sequence ID" value="EFP96044.1"/>
    <property type="molecule type" value="Genomic_DNA"/>
</dbReference>
<dbReference type="Pfam" id="PF16964">
    <property type="entry name" value="TadF"/>
    <property type="match status" value="1"/>
</dbReference>
<keyword evidence="1" id="KW-0812">Transmembrane</keyword>
<keyword evidence="1" id="KW-0472">Membrane</keyword>
<evidence type="ECO:0000313" key="3">
    <source>
        <dbReference type="Proteomes" id="UP000002943"/>
    </source>
</evidence>
<dbReference type="STRING" id="796620.VIBC2010_14214"/>
<dbReference type="AlphaFoldDB" id="E3BLG2"/>
<sequence length="199" mass="21696">MTSKTSSKQRGVASIEFPFIVVGSLVIVFGLVSIYRLMYTQTRLDSTAFMLADIVARTFDDKELNPAIASDGRSYAQFTARELLTIARRTLPMGIAPENVGLKLEMLRQNSASGDIEQLPPLIDGANCIVSSSIKNFSGLAPQSERDEKALKGRTATLVQATICVENPFSLDSQFEFIGLVLPNRLTSKALMIGGRYAL</sequence>
<evidence type="ECO:0000256" key="1">
    <source>
        <dbReference type="SAM" id="Phobius"/>
    </source>
</evidence>
<organism evidence="2 3">
    <name type="scientific">Vibrio caribbeanicus ATCC BAA-2122</name>
    <dbReference type="NCBI Taxonomy" id="796620"/>
    <lineage>
        <taxon>Bacteria</taxon>
        <taxon>Pseudomonadati</taxon>
        <taxon>Pseudomonadota</taxon>
        <taxon>Gammaproteobacteria</taxon>
        <taxon>Vibrionales</taxon>
        <taxon>Vibrionaceae</taxon>
        <taxon>Vibrio</taxon>
    </lineage>
</organism>
<name>E3BLG2_9VIBR</name>
<dbReference type="OrthoDB" id="5869391at2"/>
<evidence type="ECO:0000313" key="2">
    <source>
        <dbReference type="EMBL" id="EFP96044.1"/>
    </source>
</evidence>